<dbReference type="PROSITE" id="PS00211">
    <property type="entry name" value="ABC_TRANSPORTER_1"/>
    <property type="match status" value="1"/>
</dbReference>
<dbReference type="PROSITE" id="PS50893">
    <property type="entry name" value="ABC_TRANSPORTER_2"/>
    <property type="match status" value="1"/>
</dbReference>
<feature type="transmembrane region" description="Helical" evidence="9">
    <location>
        <begin position="565"/>
        <end position="585"/>
    </location>
</feature>
<dbReference type="Pfam" id="PF19055">
    <property type="entry name" value="ABC2_membrane_7"/>
    <property type="match status" value="1"/>
</dbReference>
<feature type="transmembrane region" description="Helical" evidence="9">
    <location>
        <begin position="620"/>
        <end position="639"/>
    </location>
</feature>
<keyword evidence="7 9" id="KW-1133">Transmembrane helix</keyword>
<dbReference type="GO" id="GO:0005886">
    <property type="term" value="C:plasma membrane"/>
    <property type="evidence" value="ECO:0007669"/>
    <property type="project" value="TreeGrafter"/>
</dbReference>
<dbReference type="InterPro" id="IPR013525">
    <property type="entry name" value="ABC2_TM"/>
</dbReference>
<evidence type="ECO:0000256" key="2">
    <source>
        <dbReference type="ARBA" id="ARBA00005814"/>
    </source>
</evidence>
<dbReference type="InterPro" id="IPR017871">
    <property type="entry name" value="ABC_transporter-like_CS"/>
</dbReference>
<dbReference type="InterPro" id="IPR027417">
    <property type="entry name" value="P-loop_NTPase"/>
</dbReference>
<comment type="subcellular location">
    <subcellularLocation>
        <location evidence="1">Membrane</location>
        <topology evidence="1">Multi-pass membrane protein</topology>
    </subcellularLocation>
</comment>
<dbReference type="InterPro" id="IPR003593">
    <property type="entry name" value="AAA+_ATPase"/>
</dbReference>
<name>A0A3R5WTC2_DIACI</name>
<evidence type="ECO:0000256" key="4">
    <source>
        <dbReference type="ARBA" id="ARBA00022692"/>
    </source>
</evidence>
<keyword evidence="4 9" id="KW-0812">Transmembrane</keyword>
<evidence type="ECO:0000256" key="8">
    <source>
        <dbReference type="ARBA" id="ARBA00023136"/>
    </source>
</evidence>
<proteinExistence type="evidence at transcript level"/>
<organism evidence="11">
    <name type="scientific">Diaphorina citri</name>
    <name type="common">Asian citrus psyllid</name>
    <dbReference type="NCBI Taxonomy" id="121845"/>
    <lineage>
        <taxon>Eukaryota</taxon>
        <taxon>Metazoa</taxon>
        <taxon>Ecdysozoa</taxon>
        <taxon>Arthropoda</taxon>
        <taxon>Hexapoda</taxon>
        <taxon>Insecta</taxon>
        <taxon>Pterygota</taxon>
        <taxon>Neoptera</taxon>
        <taxon>Paraneoptera</taxon>
        <taxon>Hemiptera</taxon>
        <taxon>Sternorrhyncha</taxon>
        <taxon>Psylloidea</taxon>
        <taxon>Psyllidae</taxon>
        <taxon>Diaphorininae</taxon>
        <taxon>Diaphorina</taxon>
    </lineage>
</organism>
<dbReference type="Pfam" id="PF01061">
    <property type="entry name" value="ABC2_membrane"/>
    <property type="match status" value="1"/>
</dbReference>
<accession>A0A3R5WTC2</accession>
<dbReference type="FunFam" id="3.40.50.300:FF:001077">
    <property type="entry name" value="Uncharacterized protein, isoform A"/>
    <property type="match status" value="1"/>
</dbReference>
<keyword evidence="6 11" id="KW-0067">ATP-binding</keyword>
<dbReference type="InterPro" id="IPR003439">
    <property type="entry name" value="ABC_transporter-like_ATP-bd"/>
</dbReference>
<dbReference type="CDD" id="cd03213">
    <property type="entry name" value="ABCG_EPDR"/>
    <property type="match status" value="1"/>
</dbReference>
<gene>
    <name evidence="11" type="primary">ABCG2</name>
</gene>
<feature type="transmembrane region" description="Helical" evidence="9">
    <location>
        <begin position="502"/>
        <end position="526"/>
    </location>
</feature>
<dbReference type="AlphaFoldDB" id="A0A3R5WTC2"/>
<dbReference type="GO" id="GO:0140359">
    <property type="term" value="F:ABC-type transporter activity"/>
    <property type="evidence" value="ECO:0007669"/>
    <property type="project" value="InterPro"/>
</dbReference>
<reference evidence="11" key="1">
    <citation type="submission" date="2018-04" db="EMBL/GenBank/DDBJ databases">
        <title>The ABC transporter gene family of Asian Citrus Psyllid, Diaphorina citri.</title>
        <authorList>
            <person name="Wang Z."/>
            <person name="Zeng X."/>
        </authorList>
    </citation>
    <scope>NUCLEOTIDE SEQUENCE</scope>
</reference>
<evidence type="ECO:0000259" key="10">
    <source>
        <dbReference type="PROSITE" id="PS50893"/>
    </source>
</evidence>
<evidence type="ECO:0000256" key="7">
    <source>
        <dbReference type="ARBA" id="ARBA00022989"/>
    </source>
</evidence>
<evidence type="ECO:0000256" key="3">
    <source>
        <dbReference type="ARBA" id="ARBA00022448"/>
    </source>
</evidence>
<keyword evidence="3" id="KW-0813">Transport</keyword>
<keyword evidence="5" id="KW-0547">Nucleotide-binding</keyword>
<dbReference type="SMART" id="SM00382">
    <property type="entry name" value="AAA"/>
    <property type="match status" value="1"/>
</dbReference>
<dbReference type="PANTHER" id="PTHR48041">
    <property type="entry name" value="ABC TRANSPORTER G FAMILY MEMBER 28"/>
    <property type="match status" value="1"/>
</dbReference>
<feature type="transmembrane region" description="Helical" evidence="9">
    <location>
        <begin position="532"/>
        <end position="553"/>
    </location>
</feature>
<dbReference type="Gene3D" id="3.40.50.300">
    <property type="entry name" value="P-loop containing nucleotide triphosphate hydrolases"/>
    <property type="match status" value="1"/>
</dbReference>
<dbReference type="GO" id="GO:0005524">
    <property type="term" value="F:ATP binding"/>
    <property type="evidence" value="ECO:0007669"/>
    <property type="project" value="UniProtKB-KW"/>
</dbReference>
<dbReference type="InterPro" id="IPR043926">
    <property type="entry name" value="ABCG_dom"/>
</dbReference>
<dbReference type="SUPFAM" id="SSF52540">
    <property type="entry name" value="P-loop containing nucleoside triphosphate hydrolases"/>
    <property type="match status" value="1"/>
</dbReference>
<dbReference type="InterPro" id="IPR050352">
    <property type="entry name" value="ABCG_transporters"/>
</dbReference>
<dbReference type="Pfam" id="PF00005">
    <property type="entry name" value="ABC_tran"/>
    <property type="match status" value="1"/>
</dbReference>
<dbReference type="GO" id="GO:0016887">
    <property type="term" value="F:ATP hydrolysis activity"/>
    <property type="evidence" value="ECO:0007669"/>
    <property type="project" value="InterPro"/>
</dbReference>
<dbReference type="EMBL" id="MH172511">
    <property type="protein sequence ID" value="QAA95918.1"/>
    <property type="molecule type" value="mRNA"/>
</dbReference>
<keyword evidence="8 9" id="KW-0472">Membrane</keyword>
<feature type="domain" description="ABC transporter" evidence="10">
    <location>
        <begin position="50"/>
        <end position="294"/>
    </location>
</feature>
<evidence type="ECO:0000256" key="6">
    <source>
        <dbReference type="ARBA" id="ARBA00022840"/>
    </source>
</evidence>
<evidence type="ECO:0000256" key="1">
    <source>
        <dbReference type="ARBA" id="ARBA00004141"/>
    </source>
</evidence>
<evidence type="ECO:0000256" key="5">
    <source>
        <dbReference type="ARBA" id="ARBA00022741"/>
    </source>
</evidence>
<feature type="transmembrane region" description="Helical" evidence="9">
    <location>
        <begin position="394"/>
        <end position="415"/>
    </location>
</feature>
<evidence type="ECO:0000256" key="9">
    <source>
        <dbReference type="SAM" id="Phobius"/>
    </source>
</evidence>
<protein>
    <submittedName>
        <fullName evidence="11">ATP-binding cassette sub-family G member 2</fullName>
    </submittedName>
</protein>
<comment type="similarity">
    <text evidence="2">Belongs to the ABC transporter superfamily. ABCG family. Eye pigment precursor importer (TC 3.A.1.204) subfamily.</text>
</comment>
<evidence type="ECO:0000313" key="11">
    <source>
        <dbReference type="EMBL" id="QAA95918.1"/>
    </source>
</evidence>
<sequence length="645" mass="71854">MSTTVTETKNVRKLSAVKIYENNNNLNNNNNNNNGSLKEHVFPKRPVVDITFKNLRFTVSKYHGFKKVNKEILHGISGEFKAGQLTAIMGPSGAGKSTLLNILAGLTLTGSSGKILVNGQERKSACIEQFLKLSCYIQQDDALRPKLTVTEAMMIASHLKLGFKVSTQEKKDQIFELLEMLGLENHCNTLCACLSGGQKKRLSVALELITNPPILFLDEPTTGLDSSSCSQCVSLLANLAKQGRTVVATIHTPSALLFEKFDSLYALAKGHCIYRGSISRLVPHLASLGLPCPAYHNPADFLMEVAIGEYGADTVTLAKAASAKCTPNNNEEEVVTSQFGLKMQVLTNTSRSHQSAADLEEYKACLPAPAPLWAQAYYLYNRHLTILRRKSKPLLLRLVCHCIIALIFGYLYHGVGDDADKVLGNMVFIYGSNLFLVYTGQMAVLLAFPLELEILKREHFNRWYSLGPYIISNLGIEIPFQILCSFCYLGPSYLMTSQPLELFRFCYFILLGTMSSLVAQSTGFLFGATLPVTIAVFLGPVLMVLFSVFGFAIRFNDIPAFFLPIHYFSFIRATFQSLVFSLYGYGRDLLPCSAVYCHFRNPMTFLTEMEFVHIDVWSEVAYVVMLLCCVHLVTALVVWRRLNKR</sequence>
<dbReference type="PANTHER" id="PTHR48041:SF61">
    <property type="entry name" value="SD03967P"/>
    <property type="match status" value="1"/>
</dbReference>
<feature type="transmembrane region" description="Helical" evidence="9">
    <location>
        <begin position="427"/>
        <end position="450"/>
    </location>
</feature>